<sequence length="44" mass="5081">MVRPKSTFQPTKSYKQYSTSTARSIGDSHYKILFEAATLKKKKK</sequence>
<dbReference type="EMBL" id="GGEC01059605">
    <property type="protein sequence ID" value="MBX40089.1"/>
    <property type="molecule type" value="Transcribed_RNA"/>
</dbReference>
<proteinExistence type="predicted"/>
<accession>A0A2P2NC82</accession>
<evidence type="ECO:0000313" key="1">
    <source>
        <dbReference type="EMBL" id="MBX40089.1"/>
    </source>
</evidence>
<name>A0A2P2NC82_RHIMU</name>
<organism evidence="1">
    <name type="scientific">Rhizophora mucronata</name>
    <name type="common">Asiatic mangrove</name>
    <dbReference type="NCBI Taxonomy" id="61149"/>
    <lineage>
        <taxon>Eukaryota</taxon>
        <taxon>Viridiplantae</taxon>
        <taxon>Streptophyta</taxon>
        <taxon>Embryophyta</taxon>
        <taxon>Tracheophyta</taxon>
        <taxon>Spermatophyta</taxon>
        <taxon>Magnoliopsida</taxon>
        <taxon>eudicotyledons</taxon>
        <taxon>Gunneridae</taxon>
        <taxon>Pentapetalae</taxon>
        <taxon>rosids</taxon>
        <taxon>fabids</taxon>
        <taxon>Malpighiales</taxon>
        <taxon>Rhizophoraceae</taxon>
        <taxon>Rhizophora</taxon>
    </lineage>
</organism>
<dbReference type="AlphaFoldDB" id="A0A2P2NC82"/>
<reference evidence="1" key="1">
    <citation type="submission" date="2018-02" db="EMBL/GenBank/DDBJ databases">
        <title>Rhizophora mucronata_Transcriptome.</title>
        <authorList>
            <person name="Meera S.P."/>
            <person name="Sreeshan A."/>
            <person name="Augustine A."/>
        </authorList>
    </citation>
    <scope>NUCLEOTIDE SEQUENCE</scope>
    <source>
        <tissue evidence="1">Leaf</tissue>
    </source>
</reference>
<protein>
    <submittedName>
        <fullName evidence="1">Uncharacterized protein</fullName>
    </submittedName>
</protein>